<dbReference type="KEGG" id="coy:HF329_30885"/>
<gene>
    <name evidence="2" type="ORF">HF324_30905</name>
    <name evidence="1" type="ORF">HF329_30885</name>
</gene>
<accession>A0AAE7DA29</accession>
<evidence type="ECO:0000313" key="2">
    <source>
        <dbReference type="EMBL" id="QJB42019.1"/>
    </source>
</evidence>
<organism evidence="1 3">
    <name type="scientific">Chitinophaga oryzae</name>
    <dbReference type="NCBI Taxonomy" id="2725414"/>
    <lineage>
        <taxon>Bacteria</taxon>
        <taxon>Pseudomonadati</taxon>
        <taxon>Bacteroidota</taxon>
        <taxon>Chitinophagia</taxon>
        <taxon>Chitinophagales</taxon>
        <taxon>Chitinophagaceae</taxon>
        <taxon>Chitinophaga</taxon>
    </lineage>
</organism>
<dbReference type="SUPFAM" id="SSF69322">
    <property type="entry name" value="Tricorn protease domain 2"/>
    <property type="match status" value="1"/>
</dbReference>
<reference evidence="3" key="1">
    <citation type="submission" date="2020-04" db="EMBL/GenBank/DDBJ databases">
        <authorList>
            <person name="Kittiwongwattana C."/>
        </authorList>
    </citation>
    <scope>NUCLEOTIDE SEQUENCE [LARGE SCALE GENOMIC DNA]</scope>
    <source>
        <strain evidence="3">1310</strain>
    </source>
</reference>
<evidence type="ECO:0000313" key="4">
    <source>
        <dbReference type="Proteomes" id="UP000503144"/>
    </source>
</evidence>
<evidence type="ECO:0000313" key="1">
    <source>
        <dbReference type="EMBL" id="QJB35476.1"/>
    </source>
</evidence>
<keyword evidence="4" id="KW-1185">Reference proteome</keyword>
<dbReference type="Proteomes" id="UP000502421">
    <property type="component" value="Chromosome"/>
</dbReference>
<evidence type="ECO:0000313" key="3">
    <source>
        <dbReference type="Proteomes" id="UP000502421"/>
    </source>
</evidence>
<dbReference type="EMBL" id="CP051205">
    <property type="protein sequence ID" value="QJB35476.1"/>
    <property type="molecule type" value="Genomic_DNA"/>
</dbReference>
<dbReference type="RefSeq" id="WP_168810573.1">
    <property type="nucleotide sequence ID" value="NZ_CP051204.2"/>
</dbReference>
<name>A0AAE7DA29_9BACT</name>
<sequence>MQIVNKIDLKHRISKSLINESGSRALILFDNSSEFAVIDIIEDQLTLSYCHQFEFVILDACFSAGDRIWFALNGSGNIEWNIDARSISRTCGDVVQNNLSPHLNGYSCIRAIPSKNLLIAANAGSFKIEFYHLDTLSKWENSDALCEVYTKNIIVHPNQQIIAVQITESEDTGSIRFFEIKDNSVRLYKRYISTLFSPGACNFSENGKEIITTGGFPPFSYQVNRFPSLEFVNEFTDDGGLNMPGPWGNTRGITFNNDFLISSSKLIIPYYNGHICQIEQETGKIFDSVKCCDSLCSSLTRSQNGQLLLCSAIGGEVALLRNSDLEFNIGPEAIQLEEPDTTTNLLLPLATMKEVASSLDEPLQIRYELNK</sequence>
<dbReference type="Proteomes" id="UP000503144">
    <property type="component" value="Chromosome"/>
</dbReference>
<proteinExistence type="predicted"/>
<reference evidence="1" key="2">
    <citation type="submission" date="2020-09" db="EMBL/GenBank/DDBJ databases">
        <authorList>
            <person name="Kittiwongwattana C."/>
        </authorList>
    </citation>
    <scope>NUCLEOTIDE SEQUENCE</scope>
    <source>
        <strain evidence="2">1303</strain>
        <strain evidence="1">1310</strain>
    </source>
</reference>
<dbReference type="EMBL" id="CP051204">
    <property type="protein sequence ID" value="QJB42019.1"/>
    <property type="molecule type" value="Genomic_DNA"/>
</dbReference>
<dbReference type="AlphaFoldDB" id="A0AAE7DA29"/>
<protein>
    <submittedName>
        <fullName evidence="1">Uncharacterized protein</fullName>
    </submittedName>
</protein>